<gene>
    <name evidence="1" type="ORF">NIES267_10190</name>
</gene>
<name>A0A1Z4LJY1_9CYAN</name>
<evidence type="ECO:0000313" key="2">
    <source>
        <dbReference type="Proteomes" id="UP000218418"/>
    </source>
</evidence>
<dbReference type="AlphaFoldDB" id="A0A1Z4LJY1"/>
<sequence>MIELALDKIGTLKPDNALELIITFFAHPNI</sequence>
<dbReference type="EMBL" id="AP018227">
    <property type="protein sequence ID" value="BAY81542.1"/>
    <property type="molecule type" value="Genomic_DNA"/>
</dbReference>
<evidence type="ECO:0000313" key="1">
    <source>
        <dbReference type="EMBL" id="BAY81542.1"/>
    </source>
</evidence>
<keyword evidence="2" id="KW-1185">Reference proteome</keyword>
<proteinExistence type="predicted"/>
<accession>A0A1Z4LJY1</accession>
<dbReference type="Proteomes" id="UP000218418">
    <property type="component" value="Chromosome"/>
</dbReference>
<organism evidence="1 2">
    <name type="scientific">Calothrix parasitica NIES-267</name>
    <dbReference type="NCBI Taxonomy" id="1973488"/>
    <lineage>
        <taxon>Bacteria</taxon>
        <taxon>Bacillati</taxon>
        <taxon>Cyanobacteriota</taxon>
        <taxon>Cyanophyceae</taxon>
        <taxon>Nostocales</taxon>
        <taxon>Calotrichaceae</taxon>
        <taxon>Calothrix</taxon>
    </lineage>
</organism>
<reference evidence="1 2" key="1">
    <citation type="submission" date="2017-06" db="EMBL/GenBank/DDBJ databases">
        <title>Genome sequencing of cyanobaciteial culture collection at National Institute for Environmental Studies (NIES).</title>
        <authorList>
            <person name="Hirose Y."/>
            <person name="Shimura Y."/>
            <person name="Fujisawa T."/>
            <person name="Nakamura Y."/>
            <person name="Kawachi M."/>
        </authorList>
    </citation>
    <scope>NUCLEOTIDE SEQUENCE [LARGE SCALE GENOMIC DNA]</scope>
    <source>
        <strain evidence="1 2">NIES-267</strain>
    </source>
</reference>
<protein>
    <submittedName>
        <fullName evidence="1">Uncharacterized protein</fullName>
    </submittedName>
</protein>